<dbReference type="RefSeq" id="XP_066668521.1">
    <property type="nucleotide sequence ID" value="XM_066813179.1"/>
</dbReference>
<evidence type="ECO:0000313" key="3">
    <source>
        <dbReference type="Proteomes" id="UP001433268"/>
    </source>
</evidence>
<keyword evidence="3" id="KW-1185">Reference proteome</keyword>
<feature type="compositionally biased region" description="Basic and acidic residues" evidence="1">
    <location>
        <begin position="233"/>
        <end position="265"/>
    </location>
</feature>
<feature type="compositionally biased region" description="Acidic residues" evidence="1">
    <location>
        <begin position="97"/>
        <end position="131"/>
    </location>
</feature>
<dbReference type="Proteomes" id="UP001433268">
    <property type="component" value="Unassembled WGS sequence"/>
</dbReference>
<dbReference type="GeneID" id="92046239"/>
<reference evidence="2 3" key="1">
    <citation type="submission" date="2023-01" db="EMBL/GenBank/DDBJ databases">
        <title>Analysis of 21 Apiospora genomes using comparative genomics revels a genus with tremendous synthesis potential of carbohydrate active enzymes and secondary metabolites.</title>
        <authorList>
            <person name="Sorensen T."/>
        </authorList>
    </citation>
    <scope>NUCLEOTIDE SEQUENCE [LARGE SCALE GENOMIC DNA]</scope>
    <source>
        <strain evidence="2 3">CBS 114990</strain>
    </source>
</reference>
<feature type="compositionally biased region" description="Low complexity" evidence="1">
    <location>
        <begin position="137"/>
        <end position="152"/>
    </location>
</feature>
<gene>
    <name evidence="2" type="ORF">PG997_008864</name>
</gene>
<evidence type="ECO:0008006" key="4">
    <source>
        <dbReference type="Google" id="ProtNLM"/>
    </source>
</evidence>
<sequence>MVQHPKADTSVGTTQAQLYKAGSRGYVGPAQERLRSAASFAVVLEAMNQGVGPYAGQSGNPPVPYTQYGTLPIWQQQYQGSDDAQAGPSGWEHAESDPDNEDQGETDPEAAGEGDASDDGEEGEAIPEEDEPGNREGPAAGPGPAAAAAAGGSKKEEDPEAAQYLDRYRAKGARGKLRKLCDACRDAGNESCHFTILTRRCHECGKANVRHCTFKAYEKAVALQAKRSKARQRAREIAHTQKRNMEAAKARAERERDKPDTEHERKLKARRDRRHEKEAALQAVGQETPTQKSNRERQEKFSGLSPAAQKEVRAKNVDGVRKHLHRVKERNEASGSGQGPA</sequence>
<comment type="caution">
    <text evidence="2">The sequence shown here is derived from an EMBL/GenBank/DDBJ whole genome shotgun (WGS) entry which is preliminary data.</text>
</comment>
<dbReference type="EMBL" id="JAQQWN010000006">
    <property type="protein sequence ID" value="KAK8081046.1"/>
    <property type="molecule type" value="Genomic_DNA"/>
</dbReference>
<feature type="region of interest" description="Disordered" evidence="1">
    <location>
        <begin position="227"/>
        <end position="341"/>
    </location>
</feature>
<evidence type="ECO:0000256" key="1">
    <source>
        <dbReference type="SAM" id="MobiDB-lite"/>
    </source>
</evidence>
<accession>A0ABR1WBZ4</accession>
<feature type="region of interest" description="Disordered" evidence="1">
    <location>
        <begin position="79"/>
        <end position="162"/>
    </location>
</feature>
<organism evidence="2 3">
    <name type="scientific">Apiospora hydei</name>
    <dbReference type="NCBI Taxonomy" id="1337664"/>
    <lineage>
        <taxon>Eukaryota</taxon>
        <taxon>Fungi</taxon>
        <taxon>Dikarya</taxon>
        <taxon>Ascomycota</taxon>
        <taxon>Pezizomycotina</taxon>
        <taxon>Sordariomycetes</taxon>
        <taxon>Xylariomycetidae</taxon>
        <taxon>Amphisphaeriales</taxon>
        <taxon>Apiosporaceae</taxon>
        <taxon>Apiospora</taxon>
    </lineage>
</organism>
<feature type="compositionally biased region" description="Basic and acidic residues" evidence="1">
    <location>
        <begin position="310"/>
        <end position="321"/>
    </location>
</feature>
<protein>
    <recommendedName>
        <fullName evidence="4">Zn(2)-C6 fungal-type domain-containing protein</fullName>
    </recommendedName>
</protein>
<evidence type="ECO:0000313" key="2">
    <source>
        <dbReference type="EMBL" id="KAK8081046.1"/>
    </source>
</evidence>
<proteinExistence type="predicted"/>
<name>A0ABR1WBZ4_9PEZI</name>